<accession>K3Y4E6</accession>
<reference evidence="2" key="1">
    <citation type="journal article" date="2012" name="Nat. Biotechnol.">
        <title>Reference genome sequence of the model plant Setaria.</title>
        <authorList>
            <person name="Bennetzen J.L."/>
            <person name="Schmutz J."/>
            <person name="Wang H."/>
            <person name="Percifield R."/>
            <person name="Hawkins J."/>
            <person name="Pontaroli A.C."/>
            <person name="Estep M."/>
            <person name="Feng L."/>
            <person name="Vaughn J.N."/>
            <person name="Grimwood J."/>
            <person name="Jenkins J."/>
            <person name="Barry K."/>
            <person name="Lindquist E."/>
            <person name="Hellsten U."/>
            <person name="Deshpande S."/>
            <person name="Wang X."/>
            <person name="Wu X."/>
            <person name="Mitros T."/>
            <person name="Triplett J."/>
            <person name="Yang X."/>
            <person name="Ye C.Y."/>
            <person name="Mauro-Herrera M."/>
            <person name="Wang L."/>
            <person name="Li P."/>
            <person name="Sharma M."/>
            <person name="Sharma R."/>
            <person name="Ronald P.C."/>
            <person name="Panaud O."/>
            <person name="Kellogg E.A."/>
            <person name="Brutnell T.P."/>
            <person name="Doust A.N."/>
            <person name="Tuskan G.A."/>
            <person name="Rokhsar D."/>
            <person name="Devos K.M."/>
        </authorList>
    </citation>
    <scope>NUCLEOTIDE SEQUENCE [LARGE SCALE GENOMIC DNA]</scope>
    <source>
        <strain evidence="2">cv. Yugu1</strain>
    </source>
</reference>
<name>K3Y4E6_SETIT</name>
<dbReference type="EnsemblPlants" id="KQL09411">
    <property type="protein sequence ID" value="KQL09411"/>
    <property type="gene ID" value="SETIT_009084mg"/>
</dbReference>
<sequence length="43" mass="4840">MLIASFGRAVSFIIIDHRKKATPKTLFIDTSRASSTAFTFVRH</sequence>
<organism evidence="1 2">
    <name type="scientific">Setaria italica</name>
    <name type="common">Foxtail millet</name>
    <name type="synonym">Panicum italicum</name>
    <dbReference type="NCBI Taxonomy" id="4555"/>
    <lineage>
        <taxon>Eukaryota</taxon>
        <taxon>Viridiplantae</taxon>
        <taxon>Streptophyta</taxon>
        <taxon>Embryophyta</taxon>
        <taxon>Tracheophyta</taxon>
        <taxon>Spermatophyta</taxon>
        <taxon>Magnoliopsida</taxon>
        <taxon>Liliopsida</taxon>
        <taxon>Poales</taxon>
        <taxon>Poaceae</taxon>
        <taxon>PACMAD clade</taxon>
        <taxon>Panicoideae</taxon>
        <taxon>Panicodae</taxon>
        <taxon>Paniceae</taxon>
        <taxon>Cenchrinae</taxon>
        <taxon>Setaria</taxon>
    </lineage>
</organism>
<dbReference type="EMBL" id="AGNK02002213">
    <property type="status" value="NOT_ANNOTATED_CDS"/>
    <property type="molecule type" value="Genomic_DNA"/>
</dbReference>
<proteinExistence type="predicted"/>
<dbReference type="InParanoid" id="K3Y4E6"/>
<reference evidence="1" key="2">
    <citation type="submission" date="2018-08" db="UniProtKB">
        <authorList>
            <consortium name="EnsemblPlants"/>
        </authorList>
    </citation>
    <scope>IDENTIFICATION</scope>
    <source>
        <strain evidence="1">Yugu1</strain>
    </source>
</reference>
<keyword evidence="2" id="KW-1185">Reference proteome</keyword>
<protein>
    <submittedName>
        <fullName evidence="1">Uncharacterized protein</fullName>
    </submittedName>
</protein>
<dbReference type="HOGENOM" id="CLU_3243104_0_0_1"/>
<dbReference type="Gramene" id="KQL09411">
    <property type="protein sequence ID" value="KQL09411"/>
    <property type="gene ID" value="SETIT_009084mg"/>
</dbReference>
<dbReference type="Proteomes" id="UP000004995">
    <property type="component" value="Unassembled WGS sequence"/>
</dbReference>
<dbReference type="AlphaFoldDB" id="K3Y4E6"/>
<evidence type="ECO:0000313" key="1">
    <source>
        <dbReference type="EnsemblPlants" id="KQL09411"/>
    </source>
</evidence>
<evidence type="ECO:0000313" key="2">
    <source>
        <dbReference type="Proteomes" id="UP000004995"/>
    </source>
</evidence>